<dbReference type="SUPFAM" id="SSF55166">
    <property type="entry name" value="Hedgehog/DD-peptidase"/>
    <property type="match status" value="1"/>
</dbReference>
<protein>
    <submittedName>
        <fullName evidence="3">M15 family metallopeptidase</fullName>
    </submittedName>
</protein>
<dbReference type="InterPro" id="IPR039561">
    <property type="entry name" value="Peptidase_M15C"/>
</dbReference>
<dbReference type="InterPro" id="IPR052179">
    <property type="entry name" value="DD-CPase-like"/>
</dbReference>
<evidence type="ECO:0000259" key="2">
    <source>
        <dbReference type="Pfam" id="PF13539"/>
    </source>
</evidence>
<accession>A0ABX2DYM3</accession>
<evidence type="ECO:0000313" key="4">
    <source>
        <dbReference type="Proteomes" id="UP000711047"/>
    </source>
</evidence>
<feature type="domain" description="Copper amine oxidase-like N-terminal" evidence="1">
    <location>
        <begin position="185"/>
        <end position="231"/>
    </location>
</feature>
<dbReference type="Proteomes" id="UP000711047">
    <property type="component" value="Unassembled WGS sequence"/>
</dbReference>
<sequence>MLTLTQVLNKSAARLSGLHPAVLAAATALIERSYACGVPILITQGLRTIAEQDALYAQGRTKAGAVVTNARGGYSYHNYGLAVDFALLLPNGSSVSWDMNRDGDHDGTADWLEVVQQAKAIGFEWGGDWTSFKDYPHFQMSFGLRLADLRTGKKPAAAAVEAVYERMNQKEVQAVKGQMNVAVKVNGKKITEGCLANGVTHVPVRSVAEALGARVVYNFATQTVEITTADQKGGSV</sequence>
<evidence type="ECO:0000313" key="3">
    <source>
        <dbReference type="EMBL" id="NQX48614.1"/>
    </source>
</evidence>
<dbReference type="Pfam" id="PF07833">
    <property type="entry name" value="Cu_amine_oxidN1"/>
    <property type="match status" value="1"/>
</dbReference>
<dbReference type="PANTHER" id="PTHR34385">
    <property type="entry name" value="D-ALANYL-D-ALANINE CARBOXYPEPTIDASE"/>
    <property type="match status" value="1"/>
</dbReference>
<name>A0ABX2DYM3_9BACL</name>
<comment type="caution">
    <text evidence="3">The sequence shown here is derived from an EMBL/GenBank/DDBJ whole genome shotgun (WGS) entry which is preliminary data.</text>
</comment>
<dbReference type="InterPro" id="IPR009045">
    <property type="entry name" value="Zn_M74/Hedgehog-like"/>
</dbReference>
<dbReference type="InterPro" id="IPR012854">
    <property type="entry name" value="Cu_amine_oxidase-like_N"/>
</dbReference>
<keyword evidence="4" id="KW-1185">Reference proteome</keyword>
<dbReference type="EMBL" id="JABMKX010000016">
    <property type="protein sequence ID" value="NQX48614.1"/>
    <property type="molecule type" value="Genomic_DNA"/>
</dbReference>
<organism evidence="3 4">
    <name type="scientific">Paenibacillus tritici</name>
    <dbReference type="NCBI Taxonomy" id="1873425"/>
    <lineage>
        <taxon>Bacteria</taxon>
        <taxon>Bacillati</taxon>
        <taxon>Bacillota</taxon>
        <taxon>Bacilli</taxon>
        <taxon>Bacillales</taxon>
        <taxon>Paenibacillaceae</taxon>
        <taxon>Paenibacillus</taxon>
    </lineage>
</organism>
<gene>
    <name evidence="3" type="ORF">HQN87_25100</name>
</gene>
<dbReference type="Pfam" id="PF13539">
    <property type="entry name" value="Peptidase_M15_4"/>
    <property type="match status" value="1"/>
</dbReference>
<dbReference type="PANTHER" id="PTHR34385:SF1">
    <property type="entry name" value="PEPTIDOGLYCAN L-ALANYL-D-GLUTAMATE ENDOPEPTIDASE CWLK"/>
    <property type="match status" value="1"/>
</dbReference>
<proteinExistence type="predicted"/>
<dbReference type="CDD" id="cd14845">
    <property type="entry name" value="L-Ala-D-Glu_peptidase_like"/>
    <property type="match status" value="1"/>
</dbReference>
<reference evidence="3 4" key="1">
    <citation type="submission" date="2020-05" db="EMBL/GenBank/DDBJ databases">
        <title>Paenibacillus glebae, sp. nov., Paenibacillus humi sp. nov., Paenibacillus pedi sp. nov., Paenibacillus terrestris sp. nov. and Paenibacillus terricola sp. nov., isolated from a forest top soil sample.</title>
        <authorList>
            <person name="Qi S."/>
            <person name="Carlier A."/>
            <person name="Cnockaert M."/>
            <person name="Vandamme P."/>
        </authorList>
    </citation>
    <scope>NUCLEOTIDE SEQUENCE [LARGE SCALE GENOMIC DNA]</scope>
    <source>
        <strain evidence="3 4">LMG 29502</strain>
    </source>
</reference>
<dbReference type="InterPro" id="IPR036582">
    <property type="entry name" value="Mao_N_sf"/>
</dbReference>
<dbReference type="Gene3D" id="3.30.457.10">
    <property type="entry name" value="Copper amine oxidase-like, N-terminal domain"/>
    <property type="match status" value="1"/>
</dbReference>
<evidence type="ECO:0000259" key="1">
    <source>
        <dbReference type="Pfam" id="PF07833"/>
    </source>
</evidence>
<dbReference type="Gene3D" id="3.30.1380.10">
    <property type="match status" value="1"/>
</dbReference>
<dbReference type="RefSeq" id="WP_173138925.1">
    <property type="nucleotide sequence ID" value="NZ_JABMKX010000016.1"/>
</dbReference>
<feature type="domain" description="Peptidase M15C" evidence="2">
    <location>
        <begin position="70"/>
        <end position="140"/>
    </location>
</feature>